<comment type="caution">
    <text evidence="14">The sequence shown here is derived from an EMBL/GenBank/DDBJ whole genome shotgun (WGS) entry which is preliminary data.</text>
</comment>
<dbReference type="PROSITE" id="PS50873">
    <property type="entry name" value="PEROXIDASE_4"/>
    <property type="match status" value="1"/>
</dbReference>
<comment type="similarity">
    <text evidence="12">Belongs to the peroxidase family.</text>
</comment>
<reference evidence="14 15" key="1">
    <citation type="journal article" date="2021" name="Nat. Plants">
        <title>The Taxus genome provides insights into paclitaxel biosynthesis.</title>
        <authorList>
            <person name="Xiong X."/>
            <person name="Gou J."/>
            <person name="Liao Q."/>
            <person name="Li Y."/>
            <person name="Zhou Q."/>
            <person name="Bi G."/>
            <person name="Li C."/>
            <person name="Du R."/>
            <person name="Wang X."/>
            <person name="Sun T."/>
            <person name="Guo L."/>
            <person name="Liang H."/>
            <person name="Lu P."/>
            <person name="Wu Y."/>
            <person name="Zhang Z."/>
            <person name="Ro D.K."/>
            <person name="Shang Y."/>
            <person name="Huang S."/>
            <person name="Yan J."/>
        </authorList>
    </citation>
    <scope>NUCLEOTIDE SEQUENCE [LARGE SCALE GENOMIC DNA]</scope>
    <source>
        <strain evidence="14">Ta-2019</strain>
    </source>
</reference>
<dbReference type="SUPFAM" id="SSF48113">
    <property type="entry name" value="Heme-dependent peroxidases"/>
    <property type="match status" value="1"/>
</dbReference>
<dbReference type="InterPro" id="IPR000823">
    <property type="entry name" value="Peroxidase_pln"/>
</dbReference>
<name>A0AA38GGB4_TAXCH</name>
<evidence type="ECO:0000256" key="6">
    <source>
        <dbReference type="ARBA" id="ARBA00023002"/>
    </source>
</evidence>
<dbReference type="InterPro" id="IPR010255">
    <property type="entry name" value="Haem_peroxidase_sf"/>
</dbReference>
<evidence type="ECO:0000256" key="3">
    <source>
        <dbReference type="ARBA" id="ARBA00022559"/>
    </source>
</evidence>
<dbReference type="GO" id="GO:0140825">
    <property type="term" value="F:lactoperoxidase activity"/>
    <property type="evidence" value="ECO:0007669"/>
    <property type="project" value="UniProtKB-EC"/>
</dbReference>
<keyword evidence="6" id="KW-0560">Oxidoreductase</keyword>
<evidence type="ECO:0000256" key="10">
    <source>
        <dbReference type="PIRSR" id="PIRSR600823-3"/>
    </source>
</evidence>
<comment type="catalytic activity">
    <reaction evidence="1">
        <text>2 a phenolic donor + H2O2 = 2 a phenolic radical donor + 2 H2O</text>
        <dbReference type="Rhea" id="RHEA:56136"/>
        <dbReference type="ChEBI" id="CHEBI:15377"/>
        <dbReference type="ChEBI" id="CHEBI:16240"/>
        <dbReference type="ChEBI" id="CHEBI:139520"/>
        <dbReference type="ChEBI" id="CHEBI:139521"/>
        <dbReference type="EC" id="1.11.1.7"/>
    </reaction>
</comment>
<evidence type="ECO:0000256" key="11">
    <source>
        <dbReference type="PIRSR" id="PIRSR600823-5"/>
    </source>
</evidence>
<protein>
    <recommendedName>
        <fullName evidence="13">Plant heme peroxidase family profile domain-containing protein</fullName>
    </recommendedName>
</protein>
<dbReference type="Proteomes" id="UP000824469">
    <property type="component" value="Unassembled WGS sequence"/>
</dbReference>
<dbReference type="OMA" id="THCCAIC"/>
<keyword evidence="15" id="KW-1185">Reference proteome</keyword>
<feature type="disulfide bond" evidence="11">
    <location>
        <begin position="90"/>
        <end position="169"/>
    </location>
</feature>
<feature type="non-terminal residue" evidence="14">
    <location>
        <position position="244"/>
    </location>
</feature>
<keyword evidence="11" id="KW-1015">Disulfide bond</keyword>
<evidence type="ECO:0000256" key="5">
    <source>
        <dbReference type="ARBA" id="ARBA00022723"/>
    </source>
</evidence>
<proteinExistence type="inferred from homology"/>
<feature type="domain" description="Plant heme peroxidase family profile" evidence="13">
    <location>
        <begin position="80"/>
        <end position="244"/>
    </location>
</feature>
<evidence type="ECO:0000256" key="7">
    <source>
        <dbReference type="ARBA" id="ARBA00023004"/>
    </source>
</evidence>
<keyword evidence="10" id="KW-0106">Calcium</keyword>
<accession>A0AA38GGB4</accession>
<feature type="binding site" evidence="10">
    <location>
        <position position="131"/>
    </location>
    <ligand>
        <name>Ca(2+)</name>
        <dbReference type="ChEBI" id="CHEBI:29108"/>
        <label>1</label>
    </ligand>
</feature>
<dbReference type="AlphaFoldDB" id="A0AA38GGB4"/>
<gene>
    <name evidence="14" type="ORF">KI387_017020</name>
</gene>
<evidence type="ECO:0000313" key="14">
    <source>
        <dbReference type="EMBL" id="KAH9322381.1"/>
    </source>
</evidence>
<comment type="cofactor">
    <cofactor evidence="2">
        <name>heme b</name>
        <dbReference type="ChEBI" id="CHEBI:60344"/>
    </cofactor>
</comment>
<feature type="non-terminal residue" evidence="14">
    <location>
        <position position="1"/>
    </location>
</feature>
<evidence type="ECO:0000256" key="12">
    <source>
        <dbReference type="RuleBase" id="RU004241"/>
    </source>
</evidence>
<dbReference type="Pfam" id="PF00141">
    <property type="entry name" value="peroxidase"/>
    <property type="match status" value="1"/>
</dbReference>
<dbReference type="GO" id="GO:0006979">
    <property type="term" value="P:response to oxidative stress"/>
    <property type="evidence" value="ECO:0007669"/>
    <property type="project" value="InterPro"/>
</dbReference>
<evidence type="ECO:0000256" key="4">
    <source>
        <dbReference type="ARBA" id="ARBA00022617"/>
    </source>
</evidence>
<dbReference type="Gene3D" id="1.10.520.10">
    <property type="match status" value="1"/>
</dbReference>
<dbReference type="PANTHER" id="PTHR31235">
    <property type="entry name" value="PEROXIDASE 25-RELATED"/>
    <property type="match status" value="1"/>
</dbReference>
<dbReference type="InterPro" id="IPR002016">
    <property type="entry name" value="Haem_peroxidase"/>
</dbReference>
<comment type="cofactor">
    <cofactor evidence="10">
        <name>Ca(2+)</name>
        <dbReference type="ChEBI" id="CHEBI:29108"/>
    </cofactor>
    <text evidence="10">Binds 2 calcium ions per subunit.</text>
</comment>
<feature type="disulfide bond" evidence="11">
    <location>
        <begin position="123"/>
        <end position="128"/>
    </location>
</feature>
<feature type="binding site" evidence="10">
    <location>
        <position position="129"/>
    </location>
    <ligand>
        <name>Ca(2+)</name>
        <dbReference type="ChEBI" id="CHEBI:29108"/>
        <label>1</label>
    </ligand>
</feature>
<evidence type="ECO:0000259" key="13">
    <source>
        <dbReference type="PROSITE" id="PS50873"/>
    </source>
</evidence>
<evidence type="ECO:0000313" key="15">
    <source>
        <dbReference type="Proteomes" id="UP000824469"/>
    </source>
</evidence>
<keyword evidence="4" id="KW-0349">Heme</keyword>
<feature type="binding site" evidence="10">
    <location>
        <position position="125"/>
    </location>
    <ligand>
        <name>Ca(2+)</name>
        <dbReference type="ChEBI" id="CHEBI:29108"/>
        <label>1</label>
    </ligand>
</feature>
<keyword evidence="5 10" id="KW-0479">Metal-binding</keyword>
<keyword evidence="7" id="KW-0408">Iron</keyword>
<organism evidence="14 15">
    <name type="scientific">Taxus chinensis</name>
    <name type="common">Chinese yew</name>
    <name type="synonym">Taxus wallichiana var. chinensis</name>
    <dbReference type="NCBI Taxonomy" id="29808"/>
    <lineage>
        <taxon>Eukaryota</taxon>
        <taxon>Viridiplantae</taxon>
        <taxon>Streptophyta</taxon>
        <taxon>Embryophyta</taxon>
        <taxon>Tracheophyta</taxon>
        <taxon>Spermatophyta</taxon>
        <taxon>Pinopsida</taxon>
        <taxon>Pinidae</taxon>
        <taxon>Conifers II</taxon>
        <taxon>Cupressales</taxon>
        <taxon>Taxaceae</taxon>
        <taxon>Taxus</taxon>
    </lineage>
</organism>
<keyword evidence="3" id="KW-0575">Peroxidase</keyword>
<dbReference type="EMBL" id="JAHRHJ020000003">
    <property type="protein sequence ID" value="KAH9322381.1"/>
    <property type="molecule type" value="Genomic_DNA"/>
</dbReference>
<dbReference type="GO" id="GO:0046872">
    <property type="term" value="F:metal ion binding"/>
    <property type="evidence" value="ECO:0007669"/>
    <property type="project" value="UniProtKB-KW"/>
</dbReference>
<feature type="binding site" evidence="10">
    <location>
        <position position="143"/>
    </location>
    <ligand>
        <name>Ca(2+)</name>
        <dbReference type="ChEBI" id="CHEBI:29108"/>
        <label>1</label>
    </ligand>
</feature>
<dbReference type="Gene3D" id="1.10.420.10">
    <property type="entry name" value="Peroxidase, domain 2"/>
    <property type="match status" value="1"/>
</dbReference>
<feature type="binding site" evidence="10">
    <location>
        <position position="122"/>
    </location>
    <ligand>
        <name>Ca(2+)</name>
        <dbReference type="ChEBI" id="CHEBI:29108"/>
        <label>1</label>
    </ligand>
</feature>
<dbReference type="PRINTS" id="PR00461">
    <property type="entry name" value="PLPEROXIDASE"/>
</dbReference>
<feature type="active site" description="Proton acceptor" evidence="8">
    <location>
        <position position="121"/>
    </location>
</feature>
<evidence type="ECO:0000256" key="2">
    <source>
        <dbReference type="ARBA" id="ARBA00001970"/>
    </source>
</evidence>
<feature type="binding site" evidence="9">
    <location>
        <position position="217"/>
    </location>
    <ligand>
        <name>substrate</name>
    </ligand>
</feature>
<sequence>SKSLLTVLNGSRFSCSCSEASSSSSAEKKISPDNLGRAQCFFRNPLKGRGKMGTVWVLLCVALSLGSFASAGNESVSNGGLEMNYYRDSCPQAEEIVEEQVRLLYKQHKNTAFSWLKNIFHDCFVESCDASLLLDLTRKSVSEKETDRSFSLRNFRYLDSIKEAVERECPGVVSRADVLVLSARDGIMSLGGPYIPLKTGRRDGRKSRANVLEMYLPDHNNTISTVLTRFKAIGIDTLGLVSLL</sequence>
<evidence type="ECO:0000256" key="1">
    <source>
        <dbReference type="ARBA" id="ARBA00000189"/>
    </source>
</evidence>
<dbReference type="FunFam" id="1.10.520.10:FF:000010">
    <property type="entry name" value="Peroxidase"/>
    <property type="match status" value="1"/>
</dbReference>
<dbReference type="PRINTS" id="PR00458">
    <property type="entry name" value="PEROXIDASE"/>
</dbReference>
<evidence type="ECO:0000256" key="8">
    <source>
        <dbReference type="PIRSR" id="PIRSR600823-1"/>
    </source>
</evidence>
<dbReference type="GO" id="GO:0020037">
    <property type="term" value="F:heme binding"/>
    <property type="evidence" value="ECO:0007669"/>
    <property type="project" value="InterPro"/>
</dbReference>
<evidence type="ECO:0000256" key="9">
    <source>
        <dbReference type="PIRSR" id="PIRSR600823-2"/>
    </source>
</evidence>